<organism evidence="2 3">
    <name type="scientific">Orenia metallireducens</name>
    <dbReference type="NCBI Taxonomy" id="1413210"/>
    <lineage>
        <taxon>Bacteria</taxon>
        <taxon>Bacillati</taxon>
        <taxon>Bacillota</taxon>
        <taxon>Clostridia</taxon>
        <taxon>Halanaerobiales</taxon>
        <taxon>Halobacteroidaceae</taxon>
        <taxon>Orenia</taxon>
    </lineage>
</organism>
<keyword evidence="1" id="KW-0732">Signal</keyword>
<gene>
    <name evidence="2" type="ORF">SAMN06265827_10146</name>
</gene>
<name>A0A285F257_9FIRM</name>
<keyword evidence="3" id="KW-1185">Reference proteome</keyword>
<protein>
    <recommendedName>
        <fullName evidence="4">PEGA domain-containing protein</fullName>
    </recommendedName>
</protein>
<sequence length="615" mass="69898">MKKRFLVLLLLVALSITGCKSKLSTLNVKLNTEAEVTISREGRSETQIGENVQFKDKPVGEYTLVASAEGYEDYQGQVVLQESNEIKEINLVEIKKDDSTNIPENNKDEEVAEVKEEPKEEVVETKEDIIEKVDLTLSLFDVNNNELDAEVVLKKDNQIVAKEEGEELYFEDLTAGEYTLEVVKEGYDKLVKNLNLKEEQEELAVYLLGGEVKQLIIENEEDFSRNIEKISEELKNLKDNEELILGVSYLNSNYSQPEFDLSNEIDRLSKIEYDVRKKGNDLVKRYGDNFAFTTADYNLGDQKEFKISNDVKADKVNATLMGVGEHIYLFVDNNKDIDLEKLDEITDEFDNVIYPTLTRDKTIDKVVVLLTDFNDLPVTGYFDPADLYAHGNQELIFYLNADRSINTLLTSMAHQYQHLVFFLDKAKANRIANDAWIDQGLAQLAQRVTGYIDYEAKGWSKQRGNGWVYDEDFGYLNNTTEVSVLNHDGSIPFSGAASLFADYLLEQYGAGLMEEIMLSSQDPVKVIEGYTGLAFNKIYLNWMTANIADNLATVNNDIYKYNSFNLNQMPKFVEGQILGEGVYYIKLNAQEGLNLKLPEDSLNNQIGIVLIKKNK</sequence>
<reference evidence="3" key="1">
    <citation type="submission" date="2017-09" db="EMBL/GenBank/DDBJ databases">
        <authorList>
            <person name="Varghese N."/>
            <person name="Submissions S."/>
        </authorList>
    </citation>
    <scope>NUCLEOTIDE SEQUENCE [LARGE SCALE GENOMIC DNA]</scope>
    <source>
        <strain evidence="3">MSL47</strain>
    </source>
</reference>
<evidence type="ECO:0000313" key="3">
    <source>
        <dbReference type="Proteomes" id="UP000219573"/>
    </source>
</evidence>
<feature type="signal peptide" evidence="1">
    <location>
        <begin position="1"/>
        <end position="21"/>
    </location>
</feature>
<dbReference type="RefSeq" id="WP_097016096.1">
    <property type="nucleotide sequence ID" value="NZ_OBDZ01000001.1"/>
</dbReference>
<dbReference type="Proteomes" id="UP000219573">
    <property type="component" value="Unassembled WGS sequence"/>
</dbReference>
<evidence type="ECO:0008006" key="4">
    <source>
        <dbReference type="Google" id="ProtNLM"/>
    </source>
</evidence>
<evidence type="ECO:0000256" key="1">
    <source>
        <dbReference type="SAM" id="SignalP"/>
    </source>
</evidence>
<dbReference type="AlphaFoldDB" id="A0A285F257"/>
<dbReference type="PROSITE" id="PS51257">
    <property type="entry name" value="PROKAR_LIPOPROTEIN"/>
    <property type="match status" value="1"/>
</dbReference>
<dbReference type="EMBL" id="OBDZ01000001">
    <property type="protein sequence ID" value="SNY05389.1"/>
    <property type="molecule type" value="Genomic_DNA"/>
</dbReference>
<dbReference type="OrthoDB" id="2111123at2"/>
<evidence type="ECO:0000313" key="2">
    <source>
        <dbReference type="EMBL" id="SNY05389.1"/>
    </source>
</evidence>
<proteinExistence type="predicted"/>
<accession>A0A285F257</accession>
<feature type="chain" id="PRO_5039209645" description="PEGA domain-containing protein" evidence="1">
    <location>
        <begin position="22"/>
        <end position="615"/>
    </location>
</feature>